<sequence>MIALALTSEANAFKGNCEEKGLQSKELINLINISAAIAKNFNYRLSFKTDESLYCSLVKTSVLGSNLEMVTFTPEPYDPDGNFRYMTLGFGMAKNCAGIMILDLTVNNSITMVHVDYNLSQKKYQLAKTMEGRKKFCSAEASPPPMQAIPQLPIEKTPYPEQPSKTSKHVYSGTGFMFGSKDYVITNWHVIRGTKKIKVKFLNGEKINAEVLLKDPQNDIAFLKLERSPQLPPSDLKVGDSSKVRMGDKVFTIGYPAHWVM</sequence>
<gene>
    <name evidence="1" type="ORF">METZ01_LOCUS241380</name>
</gene>
<proteinExistence type="predicted"/>
<dbReference type="InterPro" id="IPR009003">
    <property type="entry name" value="Peptidase_S1_PA"/>
</dbReference>
<accession>A0A382HMK7</accession>
<dbReference type="PRINTS" id="PR00834">
    <property type="entry name" value="PROTEASES2C"/>
</dbReference>
<dbReference type="PANTHER" id="PTHR22939">
    <property type="entry name" value="SERINE PROTEASE FAMILY S1C HTRA-RELATED"/>
    <property type="match status" value="1"/>
</dbReference>
<dbReference type="PANTHER" id="PTHR22939:SF129">
    <property type="entry name" value="SERINE PROTEASE HTRA2, MITOCHONDRIAL"/>
    <property type="match status" value="1"/>
</dbReference>
<name>A0A382HMK7_9ZZZZ</name>
<evidence type="ECO:0000313" key="1">
    <source>
        <dbReference type="EMBL" id="SVB88526.1"/>
    </source>
</evidence>
<protein>
    <recommendedName>
        <fullName evidence="2">Serine protease</fullName>
    </recommendedName>
</protein>
<dbReference type="Pfam" id="PF13365">
    <property type="entry name" value="Trypsin_2"/>
    <property type="match status" value="1"/>
</dbReference>
<dbReference type="GO" id="GO:0004252">
    <property type="term" value="F:serine-type endopeptidase activity"/>
    <property type="evidence" value="ECO:0007669"/>
    <property type="project" value="InterPro"/>
</dbReference>
<evidence type="ECO:0008006" key="2">
    <source>
        <dbReference type="Google" id="ProtNLM"/>
    </source>
</evidence>
<dbReference type="SUPFAM" id="SSF50494">
    <property type="entry name" value="Trypsin-like serine proteases"/>
    <property type="match status" value="1"/>
</dbReference>
<feature type="non-terminal residue" evidence="1">
    <location>
        <position position="261"/>
    </location>
</feature>
<dbReference type="GO" id="GO:0006508">
    <property type="term" value="P:proteolysis"/>
    <property type="evidence" value="ECO:0007669"/>
    <property type="project" value="InterPro"/>
</dbReference>
<dbReference type="AlphaFoldDB" id="A0A382HMK7"/>
<reference evidence="1" key="1">
    <citation type="submission" date="2018-05" db="EMBL/GenBank/DDBJ databases">
        <authorList>
            <person name="Lanie J.A."/>
            <person name="Ng W.-L."/>
            <person name="Kazmierczak K.M."/>
            <person name="Andrzejewski T.M."/>
            <person name="Davidsen T.M."/>
            <person name="Wayne K.J."/>
            <person name="Tettelin H."/>
            <person name="Glass J.I."/>
            <person name="Rusch D."/>
            <person name="Podicherti R."/>
            <person name="Tsui H.-C.T."/>
            <person name="Winkler M.E."/>
        </authorList>
    </citation>
    <scope>NUCLEOTIDE SEQUENCE</scope>
</reference>
<dbReference type="InterPro" id="IPR001940">
    <property type="entry name" value="Peptidase_S1C"/>
</dbReference>
<dbReference type="Gene3D" id="2.40.10.120">
    <property type="match status" value="1"/>
</dbReference>
<organism evidence="1">
    <name type="scientific">marine metagenome</name>
    <dbReference type="NCBI Taxonomy" id="408172"/>
    <lineage>
        <taxon>unclassified sequences</taxon>
        <taxon>metagenomes</taxon>
        <taxon>ecological metagenomes</taxon>
    </lineage>
</organism>
<dbReference type="EMBL" id="UINC01062173">
    <property type="protein sequence ID" value="SVB88526.1"/>
    <property type="molecule type" value="Genomic_DNA"/>
</dbReference>